<dbReference type="InterPro" id="IPR003544">
    <property type="entry name" value="Cyt_c_biogenesis_CcmB"/>
</dbReference>
<gene>
    <name evidence="7" type="ORF">IX84_31060</name>
</gene>
<dbReference type="Pfam" id="PF03379">
    <property type="entry name" value="CcmB"/>
    <property type="match status" value="1"/>
</dbReference>
<dbReference type="GO" id="GO:0016020">
    <property type="term" value="C:membrane"/>
    <property type="evidence" value="ECO:0007669"/>
    <property type="project" value="UniProtKB-SubCell"/>
</dbReference>
<reference evidence="7 8" key="1">
    <citation type="journal article" date="2014" name="Int. J. Syst. Evol. Microbiol.">
        <title>Phaeodactylibacter xiamenensis gen. nov., sp. nov., a member of the family Saprospiraceae isolated from the marine alga Phaeodactylum tricornutum.</title>
        <authorList>
            <person name="Chen Z.Jr."/>
            <person name="Lei X."/>
            <person name="Lai Q."/>
            <person name="Li Y."/>
            <person name="Zhang B."/>
            <person name="Zhang J."/>
            <person name="Zhang H."/>
            <person name="Yang L."/>
            <person name="Zheng W."/>
            <person name="Tian Y."/>
            <person name="Yu Z."/>
            <person name="Xu H.Jr."/>
            <person name="Zheng T."/>
        </authorList>
    </citation>
    <scope>NUCLEOTIDE SEQUENCE [LARGE SCALE GENOMIC DNA]</scope>
    <source>
        <strain evidence="7 8">KD52</strain>
    </source>
</reference>
<keyword evidence="5 6" id="KW-0472">Membrane</keyword>
<protein>
    <submittedName>
        <fullName evidence="7">ABC transporter permease</fullName>
    </submittedName>
</protein>
<comment type="similarity">
    <text evidence="2">Belongs to the CcmB/CycW/HelB family.</text>
</comment>
<feature type="transmembrane region" description="Helical" evidence="6">
    <location>
        <begin position="128"/>
        <end position="150"/>
    </location>
</feature>
<dbReference type="GO" id="GO:0015232">
    <property type="term" value="F:heme transmembrane transporter activity"/>
    <property type="evidence" value="ECO:0007669"/>
    <property type="project" value="InterPro"/>
</dbReference>
<accession>A0A098RZD8</accession>
<evidence type="ECO:0000256" key="1">
    <source>
        <dbReference type="ARBA" id="ARBA00004141"/>
    </source>
</evidence>
<dbReference type="Proteomes" id="UP000029736">
    <property type="component" value="Unassembled WGS sequence"/>
</dbReference>
<keyword evidence="8" id="KW-1185">Reference proteome</keyword>
<evidence type="ECO:0000256" key="3">
    <source>
        <dbReference type="ARBA" id="ARBA00022692"/>
    </source>
</evidence>
<feature type="transmembrane region" description="Helical" evidence="6">
    <location>
        <begin position="157"/>
        <end position="176"/>
    </location>
</feature>
<feature type="transmembrane region" description="Helical" evidence="6">
    <location>
        <begin position="96"/>
        <end position="116"/>
    </location>
</feature>
<evidence type="ECO:0000256" key="2">
    <source>
        <dbReference type="ARBA" id="ARBA00010544"/>
    </source>
</evidence>
<proteinExistence type="inferred from homology"/>
<keyword evidence="4 6" id="KW-1133">Transmembrane helix</keyword>
<organism evidence="7 8">
    <name type="scientific">Phaeodactylibacter xiamenensis</name>
    <dbReference type="NCBI Taxonomy" id="1524460"/>
    <lineage>
        <taxon>Bacteria</taxon>
        <taxon>Pseudomonadati</taxon>
        <taxon>Bacteroidota</taxon>
        <taxon>Saprospiria</taxon>
        <taxon>Saprospirales</taxon>
        <taxon>Haliscomenobacteraceae</taxon>
        <taxon>Phaeodactylibacter</taxon>
    </lineage>
</organism>
<evidence type="ECO:0000256" key="5">
    <source>
        <dbReference type="ARBA" id="ARBA00023136"/>
    </source>
</evidence>
<dbReference type="AlphaFoldDB" id="A0A098RZD8"/>
<dbReference type="OrthoDB" id="9788444at2"/>
<dbReference type="EMBL" id="JPOS01000101">
    <property type="protein sequence ID" value="KGE84903.1"/>
    <property type="molecule type" value="Genomic_DNA"/>
</dbReference>
<name>A0A098RZD8_9BACT</name>
<evidence type="ECO:0000313" key="8">
    <source>
        <dbReference type="Proteomes" id="UP000029736"/>
    </source>
</evidence>
<sequence length="219" mass="24449">MGLMKEVVFLLRKDLRLELRSSYAISGILLYVFSTIFIVYSSFQRVQPDVWNALFWVIVLFASISAVVKSFVQEHGARELYYYTLANPTSILLSKMLYNILLLSLLSLLTWLGFSFVAGNPVKETAQFFGIIFLGATGFSITFTFVSAIASKADSSATLMAILGFPLVIPVLLTLIKLSANALRLMRDTGIEKDVMILVSIDLLLLGIALVLFPFLWRD</sequence>
<dbReference type="STRING" id="1524460.IX84_31060"/>
<feature type="transmembrane region" description="Helical" evidence="6">
    <location>
        <begin position="53"/>
        <end position="72"/>
    </location>
</feature>
<comment type="subcellular location">
    <subcellularLocation>
        <location evidence="1">Membrane</location>
        <topology evidence="1">Multi-pass membrane protein</topology>
    </subcellularLocation>
</comment>
<dbReference type="RefSeq" id="WP_044230094.1">
    <property type="nucleotide sequence ID" value="NZ_CAKZLC010000409.1"/>
</dbReference>
<keyword evidence="3 6" id="KW-0812">Transmembrane</keyword>
<feature type="transmembrane region" description="Helical" evidence="6">
    <location>
        <begin position="21"/>
        <end position="41"/>
    </location>
</feature>
<evidence type="ECO:0000313" key="7">
    <source>
        <dbReference type="EMBL" id="KGE84903.1"/>
    </source>
</evidence>
<dbReference type="GO" id="GO:0017004">
    <property type="term" value="P:cytochrome complex assembly"/>
    <property type="evidence" value="ECO:0007669"/>
    <property type="project" value="InterPro"/>
</dbReference>
<evidence type="ECO:0000256" key="6">
    <source>
        <dbReference type="SAM" id="Phobius"/>
    </source>
</evidence>
<comment type="caution">
    <text evidence="7">The sequence shown here is derived from an EMBL/GenBank/DDBJ whole genome shotgun (WGS) entry which is preliminary data.</text>
</comment>
<evidence type="ECO:0000256" key="4">
    <source>
        <dbReference type="ARBA" id="ARBA00022989"/>
    </source>
</evidence>
<feature type="transmembrane region" description="Helical" evidence="6">
    <location>
        <begin position="196"/>
        <end position="217"/>
    </location>
</feature>